<dbReference type="PROSITE" id="PS50923">
    <property type="entry name" value="SUSHI"/>
    <property type="match status" value="1"/>
</dbReference>
<feature type="domain" description="Sushi" evidence="5">
    <location>
        <begin position="175"/>
        <end position="235"/>
    </location>
</feature>
<sequence length="295" mass="32406">MSTQEEDLRQVAYSRDIYDAETFSTQNVLTVADNGHNDPANHVYHTIEEDYINRLPEAGTDLEKRADQQKDDVSSDNVQTDDSDLPNNPNYVPDALRQKNNKDSTEICSNCQRPSLLRGVIIAVSVITSIIVGIIFGIHFAAAPENKAEPNKFVLSTTSRDLQTSKPNTSMTDKGLCPNPPVLSVASISDCDTPYTEGEICTYSCNSDYFLAGGSRNRTCSSGGWWLGSDLVCTRQVCYWEGTFPFCKPGACDSGIKVRGDNCGDGRCCWTGSKIYCCNGVSSSCIRLLGRRHHL</sequence>
<keyword evidence="2" id="KW-0768">Sushi</keyword>
<evidence type="ECO:0000256" key="2">
    <source>
        <dbReference type="PROSITE-ProRule" id="PRU00302"/>
    </source>
</evidence>
<dbReference type="Gene3D" id="2.10.70.10">
    <property type="entry name" value="Complement Module, domain 1"/>
    <property type="match status" value="1"/>
</dbReference>
<reference evidence="7" key="2">
    <citation type="submission" date="2025-08" db="UniProtKB">
        <authorList>
            <consortium name="RefSeq"/>
        </authorList>
    </citation>
    <scope>IDENTIFICATION</scope>
    <source>
        <strain evidence="7">S238N-H82</strain>
        <tissue evidence="7">Testes</tissue>
    </source>
</reference>
<evidence type="ECO:0000256" key="3">
    <source>
        <dbReference type="SAM" id="MobiDB-lite"/>
    </source>
</evidence>
<dbReference type="InterPro" id="IPR035976">
    <property type="entry name" value="Sushi/SCR/CCP_sf"/>
</dbReference>
<evidence type="ECO:0000313" key="7">
    <source>
        <dbReference type="RefSeq" id="XP_035662086.1"/>
    </source>
</evidence>
<evidence type="ECO:0000259" key="5">
    <source>
        <dbReference type="PROSITE" id="PS50923"/>
    </source>
</evidence>
<dbReference type="RefSeq" id="XP_035662086.1">
    <property type="nucleotide sequence ID" value="XM_035806193.1"/>
</dbReference>
<feature type="region of interest" description="Disordered" evidence="3">
    <location>
        <begin position="63"/>
        <end position="99"/>
    </location>
</feature>
<keyword evidence="4" id="KW-0812">Transmembrane</keyword>
<reference evidence="6" key="1">
    <citation type="journal article" date="2020" name="Nat. Ecol. Evol.">
        <title>Deeply conserved synteny resolves early events in vertebrate evolution.</title>
        <authorList>
            <person name="Simakov O."/>
            <person name="Marletaz F."/>
            <person name="Yue J.X."/>
            <person name="O'Connell B."/>
            <person name="Jenkins J."/>
            <person name="Brandt A."/>
            <person name="Calef R."/>
            <person name="Tung C.H."/>
            <person name="Huang T.K."/>
            <person name="Schmutz J."/>
            <person name="Satoh N."/>
            <person name="Yu J.K."/>
            <person name="Putnam N.H."/>
            <person name="Green R.E."/>
            <person name="Rokhsar D.S."/>
        </authorList>
    </citation>
    <scope>NUCLEOTIDE SEQUENCE [LARGE SCALE GENOMIC DNA]</scope>
    <source>
        <strain evidence="6">S238N-H82</strain>
    </source>
</reference>
<dbReference type="AlphaFoldDB" id="A0A9J7HME6"/>
<name>A0A9J7HME6_BRAFL</name>
<dbReference type="SUPFAM" id="SSF57535">
    <property type="entry name" value="Complement control module/SCR domain"/>
    <property type="match status" value="1"/>
</dbReference>
<evidence type="ECO:0000256" key="1">
    <source>
        <dbReference type="ARBA" id="ARBA00023157"/>
    </source>
</evidence>
<keyword evidence="4" id="KW-1133">Transmembrane helix</keyword>
<comment type="caution">
    <text evidence="2">Lacks conserved residue(s) required for the propagation of feature annotation.</text>
</comment>
<protein>
    <submittedName>
        <fullName evidence="7">Uncharacterized protein LOC118406262 isoform X2</fullName>
    </submittedName>
</protein>
<feature type="compositionally biased region" description="Basic and acidic residues" evidence="3">
    <location>
        <begin position="63"/>
        <end position="73"/>
    </location>
</feature>
<feature type="disulfide bond" evidence="2">
    <location>
        <begin position="177"/>
        <end position="220"/>
    </location>
</feature>
<proteinExistence type="predicted"/>
<dbReference type="GeneID" id="118406262"/>
<organism evidence="6 7">
    <name type="scientific">Branchiostoma floridae</name>
    <name type="common">Florida lancelet</name>
    <name type="synonym">Amphioxus</name>
    <dbReference type="NCBI Taxonomy" id="7739"/>
    <lineage>
        <taxon>Eukaryota</taxon>
        <taxon>Metazoa</taxon>
        <taxon>Chordata</taxon>
        <taxon>Cephalochordata</taxon>
        <taxon>Leptocardii</taxon>
        <taxon>Amphioxiformes</taxon>
        <taxon>Branchiostomatidae</taxon>
        <taxon>Branchiostoma</taxon>
    </lineage>
</organism>
<gene>
    <name evidence="7" type="primary">LOC118406262</name>
</gene>
<keyword evidence="1 2" id="KW-1015">Disulfide bond</keyword>
<dbReference type="CDD" id="cd00033">
    <property type="entry name" value="CCP"/>
    <property type="match status" value="1"/>
</dbReference>
<dbReference type="InterPro" id="IPR000436">
    <property type="entry name" value="Sushi_SCR_CCP_dom"/>
</dbReference>
<evidence type="ECO:0000313" key="6">
    <source>
        <dbReference type="Proteomes" id="UP000001554"/>
    </source>
</evidence>
<keyword evidence="6" id="KW-1185">Reference proteome</keyword>
<evidence type="ECO:0000256" key="4">
    <source>
        <dbReference type="SAM" id="Phobius"/>
    </source>
</evidence>
<dbReference type="SMART" id="SM00032">
    <property type="entry name" value="CCP"/>
    <property type="match status" value="1"/>
</dbReference>
<keyword evidence="4" id="KW-0472">Membrane</keyword>
<feature type="transmembrane region" description="Helical" evidence="4">
    <location>
        <begin position="120"/>
        <end position="142"/>
    </location>
</feature>
<accession>A0A9J7HME6</accession>
<dbReference type="Proteomes" id="UP000001554">
    <property type="component" value="Chromosome 18"/>
</dbReference>